<keyword evidence="1" id="KW-0472">Membrane</keyword>
<dbReference type="OrthoDB" id="16473at2759"/>
<accession>F0ZWN3</accession>
<dbReference type="OMA" id="IHTMAGL"/>
<dbReference type="eggNOG" id="ENOG502RIPW">
    <property type="taxonomic scope" value="Eukaryota"/>
</dbReference>
<organism evidence="2 3">
    <name type="scientific">Dictyostelium purpureum</name>
    <name type="common">Slime mold</name>
    <dbReference type="NCBI Taxonomy" id="5786"/>
    <lineage>
        <taxon>Eukaryota</taxon>
        <taxon>Amoebozoa</taxon>
        <taxon>Evosea</taxon>
        <taxon>Eumycetozoa</taxon>
        <taxon>Dictyostelia</taxon>
        <taxon>Dictyosteliales</taxon>
        <taxon>Dictyosteliaceae</taxon>
        <taxon>Dictyostelium</taxon>
    </lineage>
</organism>
<name>F0ZWN3_DICPU</name>
<dbReference type="Proteomes" id="UP000001064">
    <property type="component" value="Unassembled WGS sequence"/>
</dbReference>
<evidence type="ECO:0000313" key="3">
    <source>
        <dbReference type="Proteomes" id="UP000001064"/>
    </source>
</evidence>
<protein>
    <submittedName>
        <fullName evidence="2">Uncharacterized protein</fullName>
    </submittedName>
</protein>
<keyword evidence="1" id="KW-0812">Transmembrane</keyword>
<dbReference type="RefSeq" id="XP_003291827.1">
    <property type="nucleotide sequence ID" value="XM_003291779.1"/>
</dbReference>
<proteinExistence type="predicted"/>
<feature type="transmembrane region" description="Helical" evidence="1">
    <location>
        <begin position="39"/>
        <end position="56"/>
    </location>
</feature>
<dbReference type="GeneID" id="10505575"/>
<keyword evidence="3" id="KW-1185">Reference proteome</keyword>
<dbReference type="KEGG" id="dpp:DICPUDRAFT_57581"/>
<evidence type="ECO:0000313" key="2">
    <source>
        <dbReference type="EMBL" id="EGC31661.1"/>
    </source>
</evidence>
<dbReference type="FunCoup" id="F0ZWN3">
    <property type="interactions" value="937"/>
</dbReference>
<dbReference type="EMBL" id="GL871239">
    <property type="protein sequence ID" value="EGC31661.1"/>
    <property type="molecule type" value="Genomic_DNA"/>
</dbReference>
<dbReference type="AlphaFoldDB" id="F0ZWN3"/>
<evidence type="ECO:0000256" key="1">
    <source>
        <dbReference type="SAM" id="Phobius"/>
    </source>
</evidence>
<dbReference type="InParanoid" id="F0ZWN3"/>
<gene>
    <name evidence="2" type="ORF">DICPUDRAFT_57581</name>
</gene>
<reference evidence="3" key="1">
    <citation type="journal article" date="2011" name="Genome Biol.">
        <title>Comparative genomics of the social amoebae Dictyostelium discoideum and Dictyostelium purpureum.</title>
        <authorList>
            <consortium name="US DOE Joint Genome Institute (JGI-PGF)"/>
            <person name="Sucgang R."/>
            <person name="Kuo A."/>
            <person name="Tian X."/>
            <person name="Salerno W."/>
            <person name="Parikh A."/>
            <person name="Feasley C.L."/>
            <person name="Dalin E."/>
            <person name="Tu H."/>
            <person name="Huang E."/>
            <person name="Barry K."/>
            <person name="Lindquist E."/>
            <person name="Shapiro H."/>
            <person name="Bruce D."/>
            <person name="Schmutz J."/>
            <person name="Salamov A."/>
            <person name="Fey P."/>
            <person name="Gaudet P."/>
            <person name="Anjard C."/>
            <person name="Babu M.M."/>
            <person name="Basu S."/>
            <person name="Bushmanova Y."/>
            <person name="van der Wel H."/>
            <person name="Katoh-Kurasawa M."/>
            <person name="Dinh C."/>
            <person name="Coutinho P.M."/>
            <person name="Saito T."/>
            <person name="Elias M."/>
            <person name="Schaap P."/>
            <person name="Kay R.R."/>
            <person name="Henrissat B."/>
            <person name="Eichinger L."/>
            <person name="Rivero F."/>
            <person name="Putnam N.H."/>
            <person name="West C.M."/>
            <person name="Loomis W.F."/>
            <person name="Chisholm R.L."/>
            <person name="Shaulsky G."/>
            <person name="Strassmann J.E."/>
            <person name="Queller D.C."/>
            <person name="Kuspa A."/>
            <person name="Grigoriev I.V."/>
        </authorList>
    </citation>
    <scope>NUCLEOTIDE SEQUENCE [LARGE SCALE GENOMIC DNA]</scope>
    <source>
        <strain evidence="3">QSDP1</strain>
    </source>
</reference>
<dbReference type="VEuPathDB" id="AmoebaDB:DICPUDRAFT_57581"/>
<sequence>MSQDIKFTEFLSNTKANANKQAIGKLFNCYQQYVMKKPFSLLIHTMAGLTLFSFIVRHDKINHHKTQPHH</sequence>
<keyword evidence="1" id="KW-1133">Transmembrane helix</keyword>